<protein>
    <submittedName>
        <fullName evidence="1">Uncharacterized protein</fullName>
    </submittedName>
</protein>
<name>A0A7W6C820_9HYPH</name>
<reference evidence="1 2" key="1">
    <citation type="submission" date="2020-08" db="EMBL/GenBank/DDBJ databases">
        <title>Genomic Encyclopedia of Type Strains, Phase IV (KMG-IV): sequencing the most valuable type-strain genomes for metagenomic binning, comparative biology and taxonomic classification.</title>
        <authorList>
            <person name="Goeker M."/>
        </authorList>
    </citation>
    <scope>NUCLEOTIDE SEQUENCE [LARGE SCALE GENOMIC DNA]</scope>
    <source>
        <strain evidence="1 2">DSM 26438</strain>
    </source>
</reference>
<evidence type="ECO:0000313" key="1">
    <source>
        <dbReference type="EMBL" id="MBB3947412.1"/>
    </source>
</evidence>
<keyword evidence="2" id="KW-1185">Reference proteome</keyword>
<sequence length="113" mass="12717">MRQKLRNLRAVSSVCLLIFSLTPAAIIAAKLSCSFSRTLDRKSMTRQGWFVPCFSHGKDDQLQGELSELQKLIGKSFKPIYTLSLATSSILAGNFCTFISMKRIICYAGKEWF</sequence>
<proteinExistence type="predicted"/>
<dbReference type="AlphaFoldDB" id="A0A7W6C820"/>
<dbReference type="EMBL" id="JACIDV010000010">
    <property type="protein sequence ID" value="MBB3947412.1"/>
    <property type="molecule type" value="Genomic_DNA"/>
</dbReference>
<gene>
    <name evidence="1" type="ORF">GGQ73_003379</name>
</gene>
<organism evidence="1 2">
    <name type="scientific">Rhizobium skierniewicense</name>
    <dbReference type="NCBI Taxonomy" id="984260"/>
    <lineage>
        <taxon>Bacteria</taxon>
        <taxon>Pseudomonadati</taxon>
        <taxon>Pseudomonadota</taxon>
        <taxon>Alphaproteobacteria</taxon>
        <taxon>Hyphomicrobiales</taxon>
        <taxon>Rhizobiaceae</taxon>
        <taxon>Rhizobium/Agrobacterium group</taxon>
        <taxon>Rhizobium</taxon>
    </lineage>
</organism>
<dbReference type="Proteomes" id="UP000565286">
    <property type="component" value="Unassembled WGS sequence"/>
</dbReference>
<comment type="caution">
    <text evidence="1">The sequence shown here is derived from an EMBL/GenBank/DDBJ whole genome shotgun (WGS) entry which is preliminary data.</text>
</comment>
<evidence type="ECO:0000313" key="2">
    <source>
        <dbReference type="Proteomes" id="UP000565286"/>
    </source>
</evidence>
<accession>A0A7W6C820</accession>
<dbReference type="RefSeq" id="WP_233279013.1">
    <property type="nucleotide sequence ID" value="NZ_JAAMCM010000038.1"/>
</dbReference>